<accession>A0A4P8L3G7</accession>
<dbReference type="Proteomes" id="UP000298602">
    <property type="component" value="Chromosome"/>
</dbReference>
<dbReference type="PANTHER" id="PTHR39338">
    <property type="entry name" value="BLL5662 PROTEIN-RELATED"/>
    <property type="match status" value="1"/>
</dbReference>
<dbReference type="KEGG" id="dax:FDQ92_09170"/>
<evidence type="ECO:0000313" key="1">
    <source>
        <dbReference type="EMBL" id="QCQ22314.1"/>
    </source>
</evidence>
<organism evidence="1 2">
    <name type="scientific">Desulfoglaeba alkanexedens ALDC</name>
    <dbReference type="NCBI Taxonomy" id="980445"/>
    <lineage>
        <taxon>Bacteria</taxon>
        <taxon>Pseudomonadati</taxon>
        <taxon>Thermodesulfobacteriota</taxon>
        <taxon>Syntrophobacteria</taxon>
        <taxon>Syntrophobacterales</taxon>
        <taxon>Syntrophobacteraceae</taxon>
        <taxon>Desulfoglaeba</taxon>
    </lineage>
</organism>
<dbReference type="PANTHER" id="PTHR39338:SF7">
    <property type="entry name" value="BLL6692 PROTEIN"/>
    <property type="match status" value="1"/>
</dbReference>
<dbReference type="EMBL" id="CP040098">
    <property type="protein sequence ID" value="QCQ22314.1"/>
    <property type="molecule type" value="Genomic_DNA"/>
</dbReference>
<dbReference type="RefSeq" id="WP_137424385.1">
    <property type="nucleotide sequence ID" value="NZ_CP040098.1"/>
</dbReference>
<evidence type="ECO:0000313" key="2">
    <source>
        <dbReference type="Proteomes" id="UP000298602"/>
    </source>
</evidence>
<evidence type="ECO:0008006" key="3">
    <source>
        <dbReference type="Google" id="ProtNLM"/>
    </source>
</evidence>
<keyword evidence="2" id="KW-1185">Reference proteome</keyword>
<reference evidence="1 2" key="2">
    <citation type="submission" date="2019-05" db="EMBL/GenBank/DDBJ databases">
        <authorList>
            <person name="Suflita J.M."/>
            <person name="Marks C.R."/>
        </authorList>
    </citation>
    <scope>NUCLEOTIDE SEQUENCE [LARGE SCALE GENOMIC DNA]</scope>
    <source>
        <strain evidence="1 2">ALDC</strain>
    </source>
</reference>
<gene>
    <name evidence="1" type="ORF">FDQ92_09170</name>
</gene>
<proteinExistence type="predicted"/>
<dbReference type="OrthoDB" id="9764216at2"/>
<name>A0A4P8L3G7_9BACT</name>
<protein>
    <recommendedName>
        <fullName evidence="3">VWA domain-containing protein</fullName>
    </recommendedName>
</protein>
<sequence length="398" mass="45830">MIGFIYQLRDAGVPVSVRYVLEFYSALRRGIAPDLERLFLLARLIFVKRVEHYDLFEQVFAQYFLGLEGRGIDWDELLSEKPFREWLREQLATGGLSPEELREFDTDELLRRFWETVLKQEGRHHGGNRWVGTGGRSPYGHSGRVGGGIRVYGESRHRSAQKVIGARRYVNYSDRSSFSAQNLRQVLDSLKSLRPVGPLTELDVDETIHRTARNAGEIELVFTQELRNRVELVVLLDNGGTSMLPYVALVKTVFSKIRDAFREVRFFYFHNCIYGTVYQDVQRRIPVPWEKLTGLERKTRLVVIGDANMAPAELMASYGSLDIGTSVRKPGWEWLKELRDAFPVSVWLNPIPRENWCYESSTIARVGELFHMEDLTLLGIRNAVEYLNVQGKTVDHEG</sequence>
<reference evidence="1 2" key="1">
    <citation type="submission" date="2019-05" db="EMBL/GenBank/DDBJ databases">
        <title>The Complete Genome Sequence of the n-alkane-degrading Desulfoglaeba alkanexedens ALDC reveals multiple alkylsuccinate synthase gene clusters.</title>
        <authorList>
            <person name="Callaghan A.V."/>
            <person name="Davidova I.A."/>
            <person name="Duncan K.E."/>
            <person name="Morris B."/>
            <person name="McInerney M.J."/>
        </authorList>
    </citation>
    <scope>NUCLEOTIDE SEQUENCE [LARGE SCALE GENOMIC DNA]</scope>
    <source>
        <strain evidence="1 2">ALDC</strain>
    </source>
</reference>
<dbReference type="AlphaFoldDB" id="A0A4P8L3G7"/>